<reference evidence="2 3" key="1">
    <citation type="submission" date="2019-06" db="EMBL/GenBank/DDBJ databases">
        <authorList>
            <person name="Lee I."/>
            <person name="Jang G.I."/>
            <person name="Hwang C.Y."/>
        </authorList>
    </citation>
    <scope>NUCLEOTIDE SEQUENCE [LARGE SCALE GENOMIC DNA]</scope>
    <source>
        <strain evidence="2 3">PAMC 28131</strain>
    </source>
</reference>
<dbReference type="AlphaFoldDB" id="A0A501XHY6"/>
<keyword evidence="3" id="KW-1185">Reference proteome</keyword>
<evidence type="ECO:0000259" key="1">
    <source>
        <dbReference type="Pfam" id="PF04101"/>
    </source>
</evidence>
<name>A0A501XHY6_9SPHN</name>
<proteinExistence type="predicted"/>
<dbReference type="SUPFAM" id="SSF53756">
    <property type="entry name" value="UDP-Glycosyltransferase/glycogen phosphorylase"/>
    <property type="match status" value="1"/>
</dbReference>
<dbReference type="OrthoDB" id="7186565at2"/>
<evidence type="ECO:0000313" key="2">
    <source>
        <dbReference type="EMBL" id="TPE60156.1"/>
    </source>
</evidence>
<dbReference type="Pfam" id="PF04101">
    <property type="entry name" value="Glyco_tran_28_C"/>
    <property type="match status" value="1"/>
</dbReference>
<dbReference type="GO" id="GO:0016758">
    <property type="term" value="F:hexosyltransferase activity"/>
    <property type="evidence" value="ECO:0007669"/>
    <property type="project" value="InterPro"/>
</dbReference>
<dbReference type="InterPro" id="IPR007235">
    <property type="entry name" value="Glyco_trans_28_C"/>
</dbReference>
<feature type="domain" description="Glycosyl transferase family 28 C-terminal" evidence="1">
    <location>
        <begin position="19"/>
        <end position="131"/>
    </location>
</feature>
<keyword evidence="2" id="KW-0808">Transferase</keyword>
<dbReference type="Proteomes" id="UP000319897">
    <property type="component" value="Unassembled WGS sequence"/>
</dbReference>
<dbReference type="EMBL" id="VFSU01000028">
    <property type="protein sequence ID" value="TPE60156.1"/>
    <property type="molecule type" value="Genomic_DNA"/>
</dbReference>
<protein>
    <submittedName>
        <fullName evidence="2">Glucuronosyltransferase</fullName>
    </submittedName>
</protein>
<evidence type="ECO:0000313" key="3">
    <source>
        <dbReference type="Proteomes" id="UP000319897"/>
    </source>
</evidence>
<dbReference type="Gene3D" id="3.40.50.2000">
    <property type="entry name" value="Glycogen Phosphorylase B"/>
    <property type="match status" value="1"/>
</dbReference>
<gene>
    <name evidence="2" type="ORF">FJQ54_12155</name>
</gene>
<sequence>MARGGEAGRATLSRGGALIFLTVGTQEPFDRLVQAVDEWAGAHDVPVFGQLGRLEAGSYKPRNFPYELFISADEFQERLESCSLLVAHAGMGSIISALTMAKPLLMMARRAALGEHRNEHQLATAARFAGRGGLHVAAEAPDVGPMIDRLLAEARQPSGAISPYAQPELIAALKDFIRGA</sequence>
<accession>A0A501XHY6</accession>
<organism evidence="2 3">
    <name type="scientific">Sandaracinobacter neustonicus</name>
    <dbReference type="NCBI Taxonomy" id="1715348"/>
    <lineage>
        <taxon>Bacteria</taxon>
        <taxon>Pseudomonadati</taxon>
        <taxon>Pseudomonadota</taxon>
        <taxon>Alphaproteobacteria</taxon>
        <taxon>Sphingomonadales</taxon>
        <taxon>Sphingosinicellaceae</taxon>
        <taxon>Sandaracinobacter</taxon>
    </lineage>
</organism>
<comment type="caution">
    <text evidence="2">The sequence shown here is derived from an EMBL/GenBank/DDBJ whole genome shotgun (WGS) entry which is preliminary data.</text>
</comment>